<sequence length="469" mass="51397">MAQSQASRQSVSLWTNRNYVLLLAGQSFSLIGDWFFLATISLWIIDRLARGQSWLPLAVGAVPLIVAFPSLILGPLAGVFVDRWERRKTMLLTDLLRCGLVLLFAIAILFISAPAWLLVGCYCILLLCACGSQFFDPAQVAVMNDCILPEQRPMAFGSLKQARYLAIIIGPTLAAPLYVALGPYWAFGLNAASYGISFLVLLFVSAPQYSKGQEKQAGFWREFVEGLQFFLRNRILVTLLTTGMLFMFASMAYNTFEFLYGVENLHISNGLLGLYVACNGLGVVIGLPFAAFLARRLGEVQLLWMFLIGNGLSLAALSRVNTMLPGMVCIFLMGIFNTAIFVTVRPLTIRVTPAEFIGRVMAFETPMITVASLLGGTLAGILASTVLLHFHATFAGFTFQRLDTIFALASLIIIGAGIFARLTLYREVKKLNARETAAKEQLSSNPAPDNISVAQHPVAQKEEGDYITD</sequence>
<dbReference type="GO" id="GO:0022857">
    <property type="term" value="F:transmembrane transporter activity"/>
    <property type="evidence" value="ECO:0007669"/>
    <property type="project" value="InterPro"/>
</dbReference>
<feature type="transmembrane region" description="Helical" evidence="7">
    <location>
        <begin position="117"/>
        <end position="135"/>
    </location>
</feature>
<protein>
    <submittedName>
        <fullName evidence="9">MFS transporter</fullName>
    </submittedName>
</protein>
<feature type="transmembrane region" description="Helical" evidence="7">
    <location>
        <begin position="57"/>
        <end position="79"/>
    </location>
</feature>
<feature type="transmembrane region" description="Helical" evidence="7">
    <location>
        <begin position="235"/>
        <end position="253"/>
    </location>
</feature>
<keyword evidence="4 7" id="KW-1133">Transmembrane helix</keyword>
<feature type="region of interest" description="Disordered" evidence="6">
    <location>
        <begin position="437"/>
        <end position="469"/>
    </location>
</feature>
<keyword evidence="10" id="KW-1185">Reference proteome</keyword>
<dbReference type="CDD" id="cd06173">
    <property type="entry name" value="MFS_MefA_like"/>
    <property type="match status" value="1"/>
</dbReference>
<feature type="transmembrane region" description="Helical" evidence="7">
    <location>
        <begin position="404"/>
        <end position="424"/>
    </location>
</feature>
<evidence type="ECO:0000313" key="9">
    <source>
        <dbReference type="EMBL" id="QBD74639.1"/>
    </source>
</evidence>
<feature type="transmembrane region" description="Helical" evidence="7">
    <location>
        <begin position="300"/>
        <end position="317"/>
    </location>
</feature>
<dbReference type="InterPro" id="IPR036259">
    <property type="entry name" value="MFS_trans_sf"/>
</dbReference>
<evidence type="ECO:0000256" key="4">
    <source>
        <dbReference type="ARBA" id="ARBA00022989"/>
    </source>
</evidence>
<dbReference type="PROSITE" id="PS50850">
    <property type="entry name" value="MFS"/>
    <property type="match status" value="1"/>
</dbReference>
<evidence type="ECO:0000256" key="1">
    <source>
        <dbReference type="ARBA" id="ARBA00004651"/>
    </source>
</evidence>
<feature type="transmembrane region" description="Helical" evidence="7">
    <location>
        <begin position="323"/>
        <end position="347"/>
    </location>
</feature>
<keyword evidence="3 7" id="KW-0812">Transmembrane</keyword>
<evidence type="ECO:0000259" key="8">
    <source>
        <dbReference type="PROSITE" id="PS50850"/>
    </source>
</evidence>
<comment type="subcellular location">
    <subcellularLocation>
        <location evidence="1">Cell membrane</location>
        <topology evidence="1">Multi-pass membrane protein</topology>
    </subcellularLocation>
</comment>
<evidence type="ECO:0000256" key="5">
    <source>
        <dbReference type="ARBA" id="ARBA00023136"/>
    </source>
</evidence>
<dbReference type="PANTHER" id="PTHR23513:SF6">
    <property type="entry name" value="MAJOR FACILITATOR SUPERFAMILY ASSOCIATED DOMAIN-CONTAINING PROTEIN"/>
    <property type="match status" value="1"/>
</dbReference>
<organism evidence="9 10">
    <name type="scientific">Ktedonosporobacter rubrisoli</name>
    <dbReference type="NCBI Taxonomy" id="2509675"/>
    <lineage>
        <taxon>Bacteria</taxon>
        <taxon>Bacillati</taxon>
        <taxon>Chloroflexota</taxon>
        <taxon>Ktedonobacteria</taxon>
        <taxon>Ktedonobacterales</taxon>
        <taxon>Ktedonosporobacteraceae</taxon>
        <taxon>Ktedonosporobacter</taxon>
    </lineage>
</organism>
<evidence type="ECO:0000256" key="2">
    <source>
        <dbReference type="ARBA" id="ARBA00022475"/>
    </source>
</evidence>
<dbReference type="Proteomes" id="UP000290365">
    <property type="component" value="Chromosome"/>
</dbReference>
<dbReference type="AlphaFoldDB" id="A0A4P6JHX1"/>
<dbReference type="OrthoDB" id="9775268at2"/>
<keyword evidence="5 7" id="KW-0472">Membrane</keyword>
<dbReference type="KEGG" id="kbs:EPA93_00985"/>
<evidence type="ECO:0000313" key="10">
    <source>
        <dbReference type="Proteomes" id="UP000290365"/>
    </source>
</evidence>
<feature type="compositionally biased region" description="Basic and acidic residues" evidence="6">
    <location>
        <begin position="459"/>
        <end position="469"/>
    </location>
</feature>
<dbReference type="SUPFAM" id="SSF103473">
    <property type="entry name" value="MFS general substrate transporter"/>
    <property type="match status" value="1"/>
</dbReference>
<evidence type="ECO:0000256" key="7">
    <source>
        <dbReference type="SAM" id="Phobius"/>
    </source>
</evidence>
<keyword evidence="2" id="KW-1003">Cell membrane</keyword>
<feature type="domain" description="Major facilitator superfamily (MFS) profile" evidence="8">
    <location>
        <begin position="13"/>
        <end position="427"/>
    </location>
</feature>
<dbReference type="GO" id="GO:0005886">
    <property type="term" value="C:plasma membrane"/>
    <property type="evidence" value="ECO:0007669"/>
    <property type="project" value="UniProtKB-SubCell"/>
</dbReference>
<dbReference type="EMBL" id="CP035758">
    <property type="protein sequence ID" value="QBD74639.1"/>
    <property type="molecule type" value="Genomic_DNA"/>
</dbReference>
<feature type="transmembrane region" description="Helical" evidence="7">
    <location>
        <begin position="368"/>
        <end position="392"/>
    </location>
</feature>
<accession>A0A4P6JHX1</accession>
<feature type="transmembrane region" description="Helical" evidence="7">
    <location>
        <begin position="273"/>
        <end position="293"/>
    </location>
</feature>
<dbReference type="InterPro" id="IPR020846">
    <property type="entry name" value="MFS_dom"/>
</dbReference>
<name>A0A4P6JHX1_KTERU</name>
<dbReference type="InterPro" id="IPR011701">
    <property type="entry name" value="MFS"/>
</dbReference>
<dbReference type="PANTHER" id="PTHR23513">
    <property type="entry name" value="INTEGRAL MEMBRANE EFFLUX PROTEIN-RELATED"/>
    <property type="match status" value="1"/>
</dbReference>
<dbReference type="Gene3D" id="1.20.1250.20">
    <property type="entry name" value="MFS general substrate transporter like domains"/>
    <property type="match status" value="2"/>
</dbReference>
<evidence type="ECO:0000256" key="6">
    <source>
        <dbReference type="SAM" id="MobiDB-lite"/>
    </source>
</evidence>
<dbReference type="RefSeq" id="WP_129885238.1">
    <property type="nucleotide sequence ID" value="NZ_CP035758.1"/>
</dbReference>
<reference evidence="9 10" key="1">
    <citation type="submission" date="2019-01" db="EMBL/GenBank/DDBJ databases">
        <title>Ktedonosporobacter rubrisoli SCAWS-G2.</title>
        <authorList>
            <person name="Huang Y."/>
            <person name="Yan B."/>
        </authorList>
    </citation>
    <scope>NUCLEOTIDE SEQUENCE [LARGE SCALE GENOMIC DNA]</scope>
    <source>
        <strain evidence="9 10">SCAWS-G2</strain>
    </source>
</reference>
<gene>
    <name evidence="9" type="ORF">EPA93_00985</name>
</gene>
<feature type="transmembrane region" description="Helical" evidence="7">
    <location>
        <begin position="20"/>
        <end position="45"/>
    </location>
</feature>
<proteinExistence type="predicted"/>
<evidence type="ECO:0000256" key="3">
    <source>
        <dbReference type="ARBA" id="ARBA00022692"/>
    </source>
</evidence>
<feature type="transmembrane region" description="Helical" evidence="7">
    <location>
        <begin position="187"/>
        <end position="206"/>
    </location>
</feature>
<dbReference type="Pfam" id="PF07690">
    <property type="entry name" value="MFS_1"/>
    <property type="match status" value="1"/>
</dbReference>